<dbReference type="Proteomes" id="UP000075714">
    <property type="component" value="Unassembled WGS sequence"/>
</dbReference>
<dbReference type="AlphaFoldDB" id="A0A150GLL6"/>
<accession>A0A150GLL6</accession>
<comment type="caution">
    <text evidence="1">The sequence shown here is derived from an EMBL/GenBank/DDBJ whole genome shotgun (WGS) entry which is preliminary data.</text>
</comment>
<proteinExistence type="predicted"/>
<dbReference type="OrthoDB" id="560888at2759"/>
<keyword evidence="2" id="KW-1185">Reference proteome</keyword>
<name>A0A150GLL6_GONPE</name>
<dbReference type="EMBL" id="LSYV01000016">
    <property type="protein sequence ID" value="KXZ50756.1"/>
    <property type="molecule type" value="Genomic_DNA"/>
</dbReference>
<evidence type="ECO:0000313" key="1">
    <source>
        <dbReference type="EMBL" id="KXZ50756.1"/>
    </source>
</evidence>
<reference evidence="2" key="1">
    <citation type="journal article" date="2016" name="Nat. Commun.">
        <title>The Gonium pectorale genome demonstrates co-option of cell cycle regulation during the evolution of multicellularity.</title>
        <authorList>
            <person name="Hanschen E.R."/>
            <person name="Marriage T.N."/>
            <person name="Ferris P.J."/>
            <person name="Hamaji T."/>
            <person name="Toyoda A."/>
            <person name="Fujiyama A."/>
            <person name="Neme R."/>
            <person name="Noguchi H."/>
            <person name="Minakuchi Y."/>
            <person name="Suzuki M."/>
            <person name="Kawai-Toyooka H."/>
            <person name="Smith D.R."/>
            <person name="Sparks H."/>
            <person name="Anderson J."/>
            <person name="Bakaric R."/>
            <person name="Luria V."/>
            <person name="Karger A."/>
            <person name="Kirschner M.W."/>
            <person name="Durand P.M."/>
            <person name="Michod R.E."/>
            <person name="Nozaki H."/>
            <person name="Olson B.J."/>
        </authorList>
    </citation>
    <scope>NUCLEOTIDE SEQUENCE [LARGE SCALE GENOMIC DNA]</scope>
    <source>
        <strain evidence="2">NIES-2863</strain>
    </source>
</reference>
<gene>
    <name evidence="1" type="ORF">GPECTOR_15g441</name>
</gene>
<sequence length="280" mass="30336">MCSKPDSECPTVKTEGGRVSWRHGDVTFELTGPSHRNPDPKQELVVVPYPDPPIPTATSTAWCEGARIAAHIYRHGTLCGAPLPPDAGLGWLRETVLKPFVLPDPTDLEFVPGLARADSLEQLMRLHQEAMVERAAASIKAALPPWLLTSDAACAFAAIPEPKAARLAVYRLSEDFRVTPGNRNIRGVHCGSHPEAAAVEIELPDHDMPPSLREALAKAVESSLHGLEADWNDDIGRGALYDPQYGAKGRWNVVSLLLARVKPQLRSVQKAAGGVPERLP</sequence>
<protein>
    <submittedName>
        <fullName evidence="1">Uncharacterized protein</fullName>
    </submittedName>
</protein>
<evidence type="ECO:0000313" key="2">
    <source>
        <dbReference type="Proteomes" id="UP000075714"/>
    </source>
</evidence>
<organism evidence="1 2">
    <name type="scientific">Gonium pectorale</name>
    <name type="common">Green alga</name>
    <dbReference type="NCBI Taxonomy" id="33097"/>
    <lineage>
        <taxon>Eukaryota</taxon>
        <taxon>Viridiplantae</taxon>
        <taxon>Chlorophyta</taxon>
        <taxon>core chlorophytes</taxon>
        <taxon>Chlorophyceae</taxon>
        <taxon>CS clade</taxon>
        <taxon>Chlamydomonadales</taxon>
        <taxon>Volvocaceae</taxon>
        <taxon>Gonium</taxon>
    </lineage>
</organism>